<comment type="subcellular location">
    <subcellularLocation>
        <location evidence="1">Nucleus</location>
    </subcellularLocation>
</comment>
<feature type="domain" description="Transcription termination and cleavage factor C-terminal" evidence="4">
    <location>
        <begin position="21"/>
        <end position="56"/>
    </location>
</feature>
<dbReference type="InterPro" id="IPR038192">
    <property type="entry name" value="CSTF_C_sf"/>
</dbReference>
<protein>
    <recommendedName>
        <fullName evidence="4">Transcription termination and cleavage factor C-terminal domain-containing protein</fullName>
    </recommendedName>
</protein>
<comment type="caution">
    <text evidence="5">The sequence shown here is derived from an EMBL/GenBank/DDBJ whole genome shotgun (WGS) entry which is preliminary data.</text>
</comment>
<evidence type="ECO:0000256" key="1">
    <source>
        <dbReference type="ARBA" id="ARBA00004123"/>
    </source>
</evidence>
<dbReference type="GO" id="GO:0031124">
    <property type="term" value="P:mRNA 3'-end processing"/>
    <property type="evidence" value="ECO:0007669"/>
    <property type="project" value="InterPro"/>
</dbReference>
<dbReference type="FunFam" id="1.10.20.70:FF:000001">
    <property type="entry name" value="Cleavage stimulation factor subunit 2"/>
    <property type="match status" value="1"/>
</dbReference>
<proteinExistence type="predicted"/>
<dbReference type="Pfam" id="PF14304">
    <property type="entry name" value="CSTF_C"/>
    <property type="match status" value="1"/>
</dbReference>
<dbReference type="Proteomes" id="UP000784294">
    <property type="component" value="Unassembled WGS sequence"/>
</dbReference>
<keyword evidence="3" id="KW-0539">Nucleus</keyword>
<sequence length="62" mass="6582">MAAAAAASMGSNSLLAGQAEQDKITLIMQVLQLSEEQIAMLPDDQRRSIRILKEQVGKAGAI</sequence>
<evidence type="ECO:0000313" key="5">
    <source>
        <dbReference type="EMBL" id="VEL12092.1"/>
    </source>
</evidence>
<dbReference type="OrthoDB" id="6271390at2759"/>
<name>A0A448WHP3_9PLAT</name>
<dbReference type="AlphaFoldDB" id="A0A448WHP3"/>
<evidence type="ECO:0000256" key="2">
    <source>
        <dbReference type="ARBA" id="ARBA00022884"/>
    </source>
</evidence>
<dbReference type="EMBL" id="CAAALY010013741">
    <property type="protein sequence ID" value="VEL12092.1"/>
    <property type="molecule type" value="Genomic_DNA"/>
</dbReference>
<dbReference type="Gene3D" id="1.10.20.70">
    <property type="entry name" value="Transcription termination and cleavage factor, C-terminal domain"/>
    <property type="match status" value="1"/>
</dbReference>
<evidence type="ECO:0000313" key="6">
    <source>
        <dbReference type="Proteomes" id="UP000784294"/>
    </source>
</evidence>
<evidence type="ECO:0000259" key="4">
    <source>
        <dbReference type="Pfam" id="PF14304"/>
    </source>
</evidence>
<dbReference type="GO" id="GO:0003723">
    <property type="term" value="F:RNA binding"/>
    <property type="evidence" value="ECO:0007669"/>
    <property type="project" value="UniProtKB-KW"/>
</dbReference>
<dbReference type="InterPro" id="IPR026896">
    <property type="entry name" value="CSTF_C"/>
</dbReference>
<keyword evidence="6" id="KW-1185">Reference proteome</keyword>
<dbReference type="GO" id="GO:0005634">
    <property type="term" value="C:nucleus"/>
    <property type="evidence" value="ECO:0007669"/>
    <property type="project" value="UniProtKB-SubCell"/>
</dbReference>
<gene>
    <name evidence="5" type="ORF">PXEA_LOCUS5532</name>
</gene>
<keyword evidence="2" id="KW-0694">RNA-binding</keyword>
<accession>A0A448WHP3</accession>
<evidence type="ECO:0000256" key="3">
    <source>
        <dbReference type="ARBA" id="ARBA00023242"/>
    </source>
</evidence>
<organism evidence="5 6">
    <name type="scientific">Protopolystoma xenopodis</name>
    <dbReference type="NCBI Taxonomy" id="117903"/>
    <lineage>
        <taxon>Eukaryota</taxon>
        <taxon>Metazoa</taxon>
        <taxon>Spiralia</taxon>
        <taxon>Lophotrochozoa</taxon>
        <taxon>Platyhelminthes</taxon>
        <taxon>Monogenea</taxon>
        <taxon>Polyopisthocotylea</taxon>
        <taxon>Polystomatidea</taxon>
        <taxon>Polystomatidae</taxon>
        <taxon>Protopolystoma</taxon>
    </lineage>
</organism>
<reference evidence="5" key="1">
    <citation type="submission" date="2018-11" db="EMBL/GenBank/DDBJ databases">
        <authorList>
            <consortium name="Pathogen Informatics"/>
        </authorList>
    </citation>
    <scope>NUCLEOTIDE SEQUENCE</scope>
</reference>